<proteinExistence type="inferred from homology"/>
<dbReference type="GO" id="GO:0090729">
    <property type="term" value="F:toxin activity"/>
    <property type="evidence" value="ECO:0007669"/>
    <property type="project" value="UniProtKB-KW"/>
</dbReference>
<dbReference type="InterPro" id="IPR044153">
    <property type="entry name" value="PIN_Pae0151-like"/>
</dbReference>
<keyword evidence="2 6" id="KW-0540">Nuclease</keyword>
<feature type="binding site" evidence="6">
    <location>
        <position position="5"/>
    </location>
    <ligand>
        <name>Mg(2+)</name>
        <dbReference type="ChEBI" id="CHEBI:18420"/>
    </ligand>
</feature>
<dbReference type="CDD" id="cd09873">
    <property type="entry name" value="PIN_Pae0151-like"/>
    <property type="match status" value="1"/>
</dbReference>
<dbReference type="EMBL" id="FOWQ01000009">
    <property type="protein sequence ID" value="SFP85825.1"/>
    <property type="molecule type" value="Genomic_DNA"/>
</dbReference>
<organism evidence="8 9">
    <name type="scientific">Geodermatophilus dictyosporus</name>
    <dbReference type="NCBI Taxonomy" id="1523247"/>
    <lineage>
        <taxon>Bacteria</taxon>
        <taxon>Bacillati</taxon>
        <taxon>Actinomycetota</taxon>
        <taxon>Actinomycetes</taxon>
        <taxon>Geodermatophilales</taxon>
        <taxon>Geodermatophilaceae</taxon>
        <taxon>Geodermatophilus</taxon>
    </lineage>
</organism>
<keyword evidence="3 6" id="KW-0479">Metal-binding</keyword>
<feature type="binding site" evidence="6">
    <location>
        <position position="96"/>
    </location>
    <ligand>
        <name>Mg(2+)</name>
        <dbReference type="ChEBI" id="CHEBI:18420"/>
    </ligand>
</feature>
<comment type="cofactor">
    <cofactor evidence="6">
        <name>Mg(2+)</name>
        <dbReference type="ChEBI" id="CHEBI:18420"/>
    </cofactor>
</comment>
<keyword evidence="9" id="KW-1185">Reference proteome</keyword>
<name>A0A1I5TS06_9ACTN</name>
<dbReference type="InterPro" id="IPR029060">
    <property type="entry name" value="PIN-like_dom_sf"/>
</dbReference>
<evidence type="ECO:0000256" key="3">
    <source>
        <dbReference type="ARBA" id="ARBA00022723"/>
    </source>
</evidence>
<evidence type="ECO:0000256" key="2">
    <source>
        <dbReference type="ARBA" id="ARBA00022722"/>
    </source>
</evidence>
<gene>
    <name evidence="6" type="primary">vapC</name>
    <name evidence="8" type="ORF">SAMN05660464_4483</name>
</gene>
<accession>A0A1I5TS06</accession>
<dbReference type="GO" id="GO:0016787">
    <property type="term" value="F:hydrolase activity"/>
    <property type="evidence" value="ECO:0007669"/>
    <property type="project" value="UniProtKB-KW"/>
</dbReference>
<evidence type="ECO:0000256" key="6">
    <source>
        <dbReference type="HAMAP-Rule" id="MF_00265"/>
    </source>
</evidence>
<keyword evidence="5 6" id="KW-0460">Magnesium</keyword>
<dbReference type="AlphaFoldDB" id="A0A1I5TS06"/>
<comment type="function">
    <text evidence="6">Toxic component of a toxin-antitoxin (TA) system. An RNase.</text>
</comment>
<dbReference type="Pfam" id="PF01850">
    <property type="entry name" value="PIN"/>
    <property type="match status" value="1"/>
</dbReference>
<keyword evidence="4 6" id="KW-0378">Hydrolase</keyword>
<feature type="domain" description="PIN" evidence="7">
    <location>
        <begin position="3"/>
        <end position="122"/>
    </location>
</feature>
<evidence type="ECO:0000259" key="7">
    <source>
        <dbReference type="Pfam" id="PF01850"/>
    </source>
</evidence>
<dbReference type="OrthoDB" id="4377304at2"/>
<dbReference type="InterPro" id="IPR051619">
    <property type="entry name" value="TypeII_TA_RNase_PINc/VapC"/>
</dbReference>
<dbReference type="STRING" id="1523247.SAMN05660464_4483"/>
<dbReference type="HAMAP" id="MF_00265">
    <property type="entry name" value="VapC_Nob1"/>
    <property type="match status" value="1"/>
</dbReference>
<dbReference type="EC" id="3.1.-.-" evidence="6"/>
<dbReference type="GO" id="GO:0000287">
    <property type="term" value="F:magnesium ion binding"/>
    <property type="evidence" value="ECO:0007669"/>
    <property type="project" value="UniProtKB-UniRule"/>
</dbReference>
<keyword evidence="1 6" id="KW-1277">Toxin-antitoxin system</keyword>
<evidence type="ECO:0000256" key="1">
    <source>
        <dbReference type="ARBA" id="ARBA00022649"/>
    </source>
</evidence>
<dbReference type="SUPFAM" id="SSF88723">
    <property type="entry name" value="PIN domain-like"/>
    <property type="match status" value="1"/>
</dbReference>
<keyword evidence="6" id="KW-0800">Toxin</keyword>
<evidence type="ECO:0000256" key="4">
    <source>
        <dbReference type="ARBA" id="ARBA00022801"/>
    </source>
</evidence>
<dbReference type="Proteomes" id="UP000198857">
    <property type="component" value="Unassembled WGS sequence"/>
</dbReference>
<dbReference type="PANTHER" id="PTHR35901">
    <property type="entry name" value="RIBONUCLEASE VAPC3"/>
    <property type="match status" value="1"/>
</dbReference>
<dbReference type="RefSeq" id="WP_091115031.1">
    <property type="nucleotide sequence ID" value="NZ_FOWQ01000009.1"/>
</dbReference>
<dbReference type="Gene3D" id="3.40.50.1010">
    <property type="entry name" value="5'-nuclease"/>
    <property type="match status" value="1"/>
</dbReference>
<protein>
    <recommendedName>
        <fullName evidence="6">Ribonuclease VapC</fullName>
        <shortName evidence="6">RNase VapC</shortName>
        <ecNumber evidence="6">3.1.-.-</ecNumber>
    </recommendedName>
    <alternativeName>
        <fullName evidence="6">Toxin VapC</fullName>
    </alternativeName>
</protein>
<dbReference type="PANTHER" id="PTHR35901:SF1">
    <property type="entry name" value="EXONUCLEASE VAPC9"/>
    <property type="match status" value="1"/>
</dbReference>
<evidence type="ECO:0000313" key="9">
    <source>
        <dbReference type="Proteomes" id="UP000198857"/>
    </source>
</evidence>
<dbReference type="GO" id="GO:0004540">
    <property type="term" value="F:RNA nuclease activity"/>
    <property type="evidence" value="ECO:0007669"/>
    <property type="project" value="InterPro"/>
</dbReference>
<dbReference type="InterPro" id="IPR002716">
    <property type="entry name" value="PIN_dom"/>
</dbReference>
<dbReference type="InterPro" id="IPR022907">
    <property type="entry name" value="VapC_family"/>
</dbReference>
<sequence length="149" mass="16091">MRVLDASVVIDAMAVSGPAGDRARRLVAGEAWLHVPSVVGAEITSALRGMVLRGVLTTGDARVAAVRASRLRARRYPFEPFLARVWDLRDNVTVYDAWYVALAESLGAPLVTADDRLRRADGPRCEVLSPEEVLASAEQRARGPAQPST</sequence>
<comment type="similarity">
    <text evidence="6">Belongs to the PINc/VapC protein family.</text>
</comment>
<reference evidence="9" key="1">
    <citation type="submission" date="2016-10" db="EMBL/GenBank/DDBJ databases">
        <authorList>
            <person name="Varghese N."/>
            <person name="Submissions S."/>
        </authorList>
    </citation>
    <scope>NUCLEOTIDE SEQUENCE [LARGE SCALE GENOMIC DNA]</scope>
    <source>
        <strain evidence="9">DSM 44208</strain>
    </source>
</reference>
<evidence type="ECO:0000313" key="8">
    <source>
        <dbReference type="EMBL" id="SFP85825.1"/>
    </source>
</evidence>
<evidence type="ECO:0000256" key="5">
    <source>
        <dbReference type="ARBA" id="ARBA00022842"/>
    </source>
</evidence>